<feature type="compositionally biased region" description="Basic and acidic residues" evidence="4">
    <location>
        <begin position="605"/>
        <end position="614"/>
    </location>
</feature>
<keyword evidence="3" id="KW-0998">Cell outer membrane</keyword>
<evidence type="ECO:0000256" key="4">
    <source>
        <dbReference type="SAM" id="MobiDB-lite"/>
    </source>
</evidence>
<proteinExistence type="predicted"/>
<gene>
    <name evidence="6" type="ORF">ABS767_04145</name>
</gene>
<dbReference type="InterPro" id="IPR037066">
    <property type="entry name" value="Plug_dom_sf"/>
</dbReference>
<feature type="signal peptide" evidence="5">
    <location>
        <begin position="1"/>
        <end position="22"/>
    </location>
</feature>
<dbReference type="PANTHER" id="PTHR47234:SF2">
    <property type="entry name" value="TONB-DEPENDENT RECEPTOR"/>
    <property type="match status" value="1"/>
</dbReference>
<feature type="region of interest" description="Disordered" evidence="4">
    <location>
        <begin position="605"/>
        <end position="649"/>
    </location>
</feature>
<dbReference type="Proteomes" id="UP001629244">
    <property type="component" value="Unassembled WGS sequence"/>
</dbReference>
<dbReference type="Gene3D" id="2.170.130.10">
    <property type="entry name" value="TonB-dependent receptor, plug domain"/>
    <property type="match status" value="1"/>
</dbReference>
<keyword evidence="5" id="KW-0732">Signal</keyword>
<keyword evidence="2" id="KW-0472">Membrane</keyword>
<dbReference type="PANTHER" id="PTHR47234">
    <property type="match status" value="1"/>
</dbReference>
<dbReference type="EMBL" id="JBELQC010000001">
    <property type="protein sequence ID" value="MFL9840145.1"/>
    <property type="molecule type" value="Genomic_DNA"/>
</dbReference>
<reference evidence="6 7" key="1">
    <citation type="submission" date="2024-06" db="EMBL/GenBank/DDBJ databases">
        <authorList>
            <person name="Kaempfer P."/>
            <person name="Viver T."/>
        </authorList>
    </citation>
    <scope>NUCLEOTIDE SEQUENCE [LARGE SCALE GENOMIC DNA]</scope>
    <source>
        <strain evidence="6 7">ST-64</strain>
    </source>
</reference>
<evidence type="ECO:0000313" key="6">
    <source>
        <dbReference type="EMBL" id="MFL9840145.1"/>
    </source>
</evidence>
<feature type="region of interest" description="Disordered" evidence="4">
    <location>
        <begin position="23"/>
        <end position="49"/>
    </location>
</feature>
<accession>A0ABW8YJN7</accession>
<feature type="compositionally biased region" description="Gly residues" evidence="4">
    <location>
        <begin position="629"/>
        <end position="649"/>
    </location>
</feature>
<name>A0ABW8YJN7_9SPHN</name>
<keyword evidence="6" id="KW-0675">Receptor</keyword>
<evidence type="ECO:0000313" key="7">
    <source>
        <dbReference type="Proteomes" id="UP001629244"/>
    </source>
</evidence>
<keyword evidence="7" id="KW-1185">Reference proteome</keyword>
<evidence type="ECO:0000256" key="2">
    <source>
        <dbReference type="ARBA" id="ARBA00023136"/>
    </source>
</evidence>
<dbReference type="InterPro" id="IPR036942">
    <property type="entry name" value="Beta-barrel_TonB_sf"/>
</dbReference>
<evidence type="ECO:0000256" key="5">
    <source>
        <dbReference type="SAM" id="SignalP"/>
    </source>
</evidence>
<comment type="caution">
    <text evidence="6">The sequence shown here is derived from an EMBL/GenBank/DDBJ whole genome shotgun (WGS) entry which is preliminary data.</text>
</comment>
<comment type="subcellular location">
    <subcellularLocation>
        <location evidence="1">Cell outer membrane</location>
    </subcellularLocation>
</comment>
<dbReference type="SUPFAM" id="SSF56935">
    <property type="entry name" value="Porins"/>
    <property type="match status" value="1"/>
</dbReference>
<sequence>MRRFGSAALILLMTTAAPAAMAAGQNDASAPAESPQEEDAGAPGAGPGEDEIEEVVITGGPLRGAVPGDVKPELTLNPADIRAYGVGSLAELLTELEPQTRSGRGRGGGAPVLLLSGRRISGFGEIRNIPPEAIERLEVLPEEAALKLGYSADQRVVNIVLRRRFRSITAEVDGSIATAGGRDGQDVELSLLRLNRDGRINLNVEYERDSSLLESERDIIQDPANPRTDGEYRTLQPDRQSLTANAVLSRNIGKVAATANVRLEQNWSDSLLGLPVAGGTDPLQRSTDSTTLQGGFSLNGDLSTQWRWSVTGNWDRVESRTLTDRDTGLTDWARSVSNVGSVDALVNGTVADLPAGPISTSVRVAGRTSGLSSESRRAGVFSDTDIGRSSGGVRGNLDLPIASRNKGVLSALGNLSLNANGEVEQFSDFGTLVTYGYGANWTPFDGVRLIASFTEEEGAPSAQQLGNPRLETPNVRVFDFVRGETVDITRIDGGNPGLSADNRSVMKLGANLRPFSADLTLNVDYTKSTIRNPIAGFPTATAEIEAAFPDRFMRDGDGQLIQIDNRPINFERSEREQIRWGLNFSAPISSPLARQAMEAAQARRAERVAAREAGEGQSGAQPQGEGRRGPGGARGFGGRGRGGGFGGRGGGGAGGRFQFGIYHTIALTDRIEIRDGLPALDLLNGSATGSRGGSPRHQVELRTGVVRDGIGVRLNADWQSATRINGGTTGGEELRFDDFATVNLRLFATLGPQFKFVRDNRWLEGTRVVLSVDNLFDNRLKVTDASGETPLSYQPALLDPVGRTVRISIRKLFF</sequence>
<dbReference type="Gene3D" id="2.40.170.20">
    <property type="entry name" value="TonB-dependent receptor, beta-barrel domain"/>
    <property type="match status" value="2"/>
</dbReference>
<evidence type="ECO:0000256" key="3">
    <source>
        <dbReference type="ARBA" id="ARBA00023237"/>
    </source>
</evidence>
<evidence type="ECO:0000256" key="1">
    <source>
        <dbReference type="ARBA" id="ARBA00004442"/>
    </source>
</evidence>
<feature type="chain" id="PRO_5046127868" evidence="5">
    <location>
        <begin position="23"/>
        <end position="814"/>
    </location>
</feature>
<protein>
    <submittedName>
        <fullName evidence="6">TonB-dependent receptor</fullName>
    </submittedName>
</protein>
<organism evidence="6 7">
    <name type="scientific">Sphingomonas plantiphila</name>
    <dbReference type="NCBI Taxonomy" id="3163295"/>
    <lineage>
        <taxon>Bacteria</taxon>
        <taxon>Pseudomonadati</taxon>
        <taxon>Pseudomonadota</taxon>
        <taxon>Alphaproteobacteria</taxon>
        <taxon>Sphingomonadales</taxon>
        <taxon>Sphingomonadaceae</taxon>
        <taxon>Sphingomonas</taxon>
    </lineage>
</organism>